<dbReference type="Pfam" id="PF00078">
    <property type="entry name" value="RVT_1"/>
    <property type="match status" value="1"/>
</dbReference>
<dbReference type="SUPFAM" id="SSF56672">
    <property type="entry name" value="DNA/RNA polymerases"/>
    <property type="match status" value="1"/>
</dbReference>
<dbReference type="GO" id="GO:0004523">
    <property type="term" value="F:RNA-DNA hybrid ribonuclease activity"/>
    <property type="evidence" value="ECO:0007669"/>
    <property type="project" value="UniProtKB-EC"/>
</dbReference>
<proteinExistence type="inferred from homology"/>
<dbReference type="PANTHER" id="PTHR47027">
    <property type="entry name" value="REVERSE TRANSCRIPTASE DOMAIN-CONTAINING PROTEIN"/>
    <property type="match status" value="1"/>
</dbReference>
<protein>
    <recommendedName>
        <fullName evidence="2">ribonuclease H</fullName>
        <ecNumber evidence="2">3.1.26.4</ecNumber>
    </recommendedName>
</protein>
<comment type="similarity">
    <text evidence="1">Belongs to the beta type-B retroviral polymerase family. HERV class-II K(HML-2) pol subfamily.</text>
</comment>
<dbReference type="InterPro" id="IPR000477">
    <property type="entry name" value="RT_dom"/>
</dbReference>
<dbReference type="EC" id="3.1.26.4" evidence="2"/>
<organism evidence="4 5">
    <name type="scientific">Hemibagrus guttatus</name>
    <dbReference type="NCBI Taxonomy" id="175788"/>
    <lineage>
        <taxon>Eukaryota</taxon>
        <taxon>Metazoa</taxon>
        <taxon>Chordata</taxon>
        <taxon>Craniata</taxon>
        <taxon>Vertebrata</taxon>
        <taxon>Euteleostomi</taxon>
        <taxon>Actinopterygii</taxon>
        <taxon>Neopterygii</taxon>
        <taxon>Teleostei</taxon>
        <taxon>Ostariophysi</taxon>
        <taxon>Siluriformes</taxon>
        <taxon>Bagridae</taxon>
        <taxon>Hemibagrus</taxon>
    </lineage>
</organism>
<dbReference type="AlphaFoldDB" id="A0AAE0QYQ9"/>
<reference evidence="4" key="1">
    <citation type="submission" date="2023-06" db="EMBL/GenBank/DDBJ databases">
        <title>Male Hemibagrus guttatus genome.</title>
        <authorList>
            <person name="Bian C."/>
        </authorList>
    </citation>
    <scope>NUCLEOTIDE SEQUENCE</scope>
    <source>
        <strain evidence="4">Male_cb2023</strain>
        <tissue evidence="4">Muscle</tissue>
    </source>
</reference>
<keyword evidence="5" id="KW-1185">Reference proteome</keyword>
<dbReference type="Gene3D" id="3.30.70.270">
    <property type="match status" value="1"/>
</dbReference>
<dbReference type="InterPro" id="IPR043502">
    <property type="entry name" value="DNA/RNA_pol_sf"/>
</dbReference>
<evidence type="ECO:0000256" key="1">
    <source>
        <dbReference type="ARBA" id="ARBA00010879"/>
    </source>
</evidence>
<evidence type="ECO:0000313" key="5">
    <source>
        <dbReference type="Proteomes" id="UP001274896"/>
    </source>
</evidence>
<gene>
    <name evidence="4" type="ORF">QTP70_002118</name>
</gene>
<dbReference type="Proteomes" id="UP001274896">
    <property type="component" value="Unassembled WGS sequence"/>
</dbReference>
<dbReference type="InterPro" id="IPR043128">
    <property type="entry name" value="Rev_trsase/Diguanyl_cyclase"/>
</dbReference>
<name>A0AAE0QYQ9_9TELE</name>
<dbReference type="PROSITE" id="PS50878">
    <property type="entry name" value="RT_POL"/>
    <property type="match status" value="1"/>
</dbReference>
<evidence type="ECO:0000259" key="3">
    <source>
        <dbReference type="PROSITE" id="PS50878"/>
    </source>
</evidence>
<dbReference type="PANTHER" id="PTHR47027:SF28">
    <property type="entry name" value="ENDONUCLEASE-REVERSE TRANSCRIPTASE"/>
    <property type="match status" value="1"/>
</dbReference>
<sequence length="315" mass="36723">MYERSRTVVRCAVGQTEEFKVEVGLHQGSALSPFLFAMVMDQLSEEVRQESPWTMMFADDIVICSESREQVEENLERRGMKVSRSKTEYMCVNERERSGTVRLQGEEVKKVQEFKYLGSTVQSNGECGKEVKKRVQAGWNGWRKMLGVLRVRKISARIKRKVYRTVVRLAMLYGLETVSLRKRQESELEVAELKILRFSLGVTRSDRIRNEYIRGTSHVGRLGDKVRETRLRWFGHVQRREMQTLNYKFYIQCQNSQFEVGRGFPPQSKDMRCRLTGISKLYLVCKCVQVFPAMGSYPVLNIAWNRLQVSWDCVG</sequence>
<dbReference type="EMBL" id="JAUCMX010000008">
    <property type="protein sequence ID" value="KAK3537104.1"/>
    <property type="molecule type" value="Genomic_DNA"/>
</dbReference>
<comment type="caution">
    <text evidence="4">The sequence shown here is derived from an EMBL/GenBank/DDBJ whole genome shotgun (WGS) entry which is preliminary data.</text>
</comment>
<accession>A0AAE0QYQ9</accession>
<feature type="domain" description="Reverse transcriptase" evidence="3">
    <location>
        <begin position="1"/>
        <end position="121"/>
    </location>
</feature>
<evidence type="ECO:0000256" key="2">
    <source>
        <dbReference type="ARBA" id="ARBA00012180"/>
    </source>
</evidence>
<evidence type="ECO:0000313" key="4">
    <source>
        <dbReference type="EMBL" id="KAK3537104.1"/>
    </source>
</evidence>